<feature type="region of interest" description="Disordered" evidence="1">
    <location>
        <begin position="1"/>
        <end position="37"/>
    </location>
</feature>
<dbReference type="OrthoDB" id="3938956at2759"/>
<evidence type="ECO:0000313" key="3">
    <source>
        <dbReference type="Proteomes" id="UP000070133"/>
    </source>
</evidence>
<organism evidence="2 3">
    <name type="scientific">Pseudocercospora eumusae</name>
    <dbReference type="NCBI Taxonomy" id="321146"/>
    <lineage>
        <taxon>Eukaryota</taxon>
        <taxon>Fungi</taxon>
        <taxon>Dikarya</taxon>
        <taxon>Ascomycota</taxon>
        <taxon>Pezizomycotina</taxon>
        <taxon>Dothideomycetes</taxon>
        <taxon>Dothideomycetidae</taxon>
        <taxon>Mycosphaerellales</taxon>
        <taxon>Mycosphaerellaceae</taxon>
        <taxon>Pseudocercospora</taxon>
    </lineage>
</organism>
<sequence length="99" mass="11418">MSSSAGFTSTKGPTNPYHSARPHPHHRHDPRHVHFADDDLTPSALTLRIKLGPNTRPTAVIKISIYFEAGLLPRIRVKTKRPKDRRRRRVYVDDTPLRY</sequence>
<dbReference type="Proteomes" id="UP000070133">
    <property type="component" value="Unassembled WGS sequence"/>
</dbReference>
<reference evidence="2 3" key="1">
    <citation type="submission" date="2015-07" db="EMBL/GenBank/DDBJ databases">
        <title>Comparative genomics of the Sigatoka disease complex on banana suggests a link between parallel evolutionary changes in Pseudocercospora fijiensis and Pseudocercospora eumusae and increased virulence on the banana host.</title>
        <authorList>
            <person name="Chang T.-C."/>
            <person name="Salvucci A."/>
            <person name="Crous P.W."/>
            <person name="Stergiopoulos I."/>
        </authorList>
    </citation>
    <scope>NUCLEOTIDE SEQUENCE [LARGE SCALE GENOMIC DNA]</scope>
    <source>
        <strain evidence="2 3">CBS 114824</strain>
    </source>
</reference>
<dbReference type="EMBL" id="LFZN01000207">
    <property type="protein sequence ID" value="KXS95608.1"/>
    <property type="molecule type" value="Genomic_DNA"/>
</dbReference>
<protein>
    <submittedName>
        <fullName evidence="2">Uncharacterized protein</fullName>
    </submittedName>
</protein>
<proteinExistence type="predicted"/>
<gene>
    <name evidence="2" type="ORF">AC578_10393</name>
</gene>
<feature type="compositionally biased region" description="Basic and acidic residues" evidence="1">
    <location>
        <begin position="90"/>
        <end position="99"/>
    </location>
</feature>
<keyword evidence="3" id="KW-1185">Reference proteome</keyword>
<evidence type="ECO:0000256" key="1">
    <source>
        <dbReference type="SAM" id="MobiDB-lite"/>
    </source>
</evidence>
<name>A0A139GZP6_9PEZI</name>
<dbReference type="AlphaFoldDB" id="A0A139GZP6"/>
<feature type="compositionally biased region" description="Basic residues" evidence="1">
    <location>
        <begin position="80"/>
        <end position="89"/>
    </location>
</feature>
<accession>A0A139GZP6</accession>
<evidence type="ECO:0000313" key="2">
    <source>
        <dbReference type="EMBL" id="KXS95608.1"/>
    </source>
</evidence>
<feature type="region of interest" description="Disordered" evidence="1">
    <location>
        <begin position="80"/>
        <end position="99"/>
    </location>
</feature>
<comment type="caution">
    <text evidence="2">The sequence shown here is derived from an EMBL/GenBank/DDBJ whole genome shotgun (WGS) entry which is preliminary data.</text>
</comment>
<feature type="compositionally biased region" description="Basic residues" evidence="1">
    <location>
        <begin position="20"/>
        <end position="31"/>
    </location>
</feature>
<feature type="compositionally biased region" description="Polar residues" evidence="1">
    <location>
        <begin position="1"/>
        <end position="17"/>
    </location>
</feature>